<feature type="transmembrane region" description="Helical" evidence="1">
    <location>
        <begin position="88"/>
        <end position="106"/>
    </location>
</feature>
<dbReference type="InParanoid" id="D6X1X9"/>
<proteinExistence type="predicted"/>
<feature type="transmembrane region" description="Helical" evidence="1">
    <location>
        <begin position="143"/>
        <end position="168"/>
    </location>
</feature>
<feature type="transmembrane region" description="Helical" evidence="1">
    <location>
        <begin position="175"/>
        <end position="196"/>
    </location>
</feature>
<reference evidence="2 3" key="2">
    <citation type="journal article" date="2010" name="Nucleic Acids Res.">
        <title>BeetleBase in 2010: revisions to provide comprehensive genomic information for Tribolium castaneum.</title>
        <authorList>
            <person name="Kim H.S."/>
            <person name="Murphy T."/>
            <person name="Xia J."/>
            <person name="Caragea D."/>
            <person name="Park Y."/>
            <person name="Beeman R.W."/>
            <person name="Lorenzen M.D."/>
            <person name="Butcher S."/>
            <person name="Manak J.R."/>
            <person name="Brown S.J."/>
        </authorList>
    </citation>
    <scope>GENOME REANNOTATION</scope>
    <source>
        <strain evidence="2 3">Georgia GA2</strain>
    </source>
</reference>
<dbReference type="eggNOG" id="KOG3114">
    <property type="taxonomic scope" value="Eukaryota"/>
</dbReference>
<dbReference type="OrthoDB" id="10256463at2759"/>
<feature type="transmembrane region" description="Helical" evidence="1">
    <location>
        <begin position="118"/>
        <end position="137"/>
    </location>
</feature>
<dbReference type="KEGG" id="tca:659337"/>
<keyword evidence="1" id="KW-1133">Transmembrane helix</keyword>
<sequence length="203" mass="22727">MATVIFVGSPEKSPKSCAQKFKSLFLVPPHDVIFRVFAAFVPPVSKKYQKVYVDLQGPVLALVLLAALLNYGYSFKPRNTFRSPTETVVIYSLTMPLLAFFVCKIGRSCITLSEMTSLIGYGLYGHIFTLFVSFLLFEEASNFFFFVCLIVFGGLSTLRIALVVLGTLFVPAARLLICSLISICNILFVIFLHFAYMHRTFIS</sequence>
<reference evidence="2 3" key="1">
    <citation type="journal article" date="2008" name="Nature">
        <title>The genome of the model beetle and pest Tribolium castaneum.</title>
        <authorList>
            <consortium name="Tribolium Genome Sequencing Consortium"/>
            <person name="Richards S."/>
            <person name="Gibbs R.A."/>
            <person name="Weinstock G.M."/>
            <person name="Brown S.J."/>
            <person name="Denell R."/>
            <person name="Beeman R.W."/>
            <person name="Gibbs R."/>
            <person name="Beeman R.W."/>
            <person name="Brown S.J."/>
            <person name="Bucher G."/>
            <person name="Friedrich M."/>
            <person name="Grimmelikhuijzen C.J."/>
            <person name="Klingler M."/>
            <person name="Lorenzen M."/>
            <person name="Richards S."/>
            <person name="Roth S."/>
            <person name="Schroder R."/>
            <person name="Tautz D."/>
            <person name="Zdobnov E.M."/>
            <person name="Muzny D."/>
            <person name="Gibbs R.A."/>
            <person name="Weinstock G.M."/>
            <person name="Attaway T."/>
            <person name="Bell S."/>
            <person name="Buhay C.J."/>
            <person name="Chandrabose M.N."/>
            <person name="Chavez D."/>
            <person name="Clerk-Blankenburg K.P."/>
            <person name="Cree A."/>
            <person name="Dao M."/>
            <person name="Davis C."/>
            <person name="Chacko J."/>
            <person name="Dinh H."/>
            <person name="Dugan-Rocha S."/>
            <person name="Fowler G."/>
            <person name="Garner T.T."/>
            <person name="Garnes J."/>
            <person name="Gnirke A."/>
            <person name="Hawes A."/>
            <person name="Hernandez J."/>
            <person name="Hines S."/>
            <person name="Holder M."/>
            <person name="Hume J."/>
            <person name="Jhangiani S.N."/>
            <person name="Joshi V."/>
            <person name="Khan Z.M."/>
            <person name="Jackson L."/>
            <person name="Kovar C."/>
            <person name="Kowis A."/>
            <person name="Lee S."/>
            <person name="Lewis L.R."/>
            <person name="Margolis J."/>
            <person name="Morgan M."/>
            <person name="Nazareth L.V."/>
            <person name="Nguyen N."/>
            <person name="Okwuonu G."/>
            <person name="Parker D."/>
            <person name="Richards S."/>
            <person name="Ruiz S.J."/>
            <person name="Santibanez J."/>
            <person name="Savard J."/>
            <person name="Scherer S.E."/>
            <person name="Schneider B."/>
            <person name="Sodergren E."/>
            <person name="Tautz D."/>
            <person name="Vattahil S."/>
            <person name="Villasana D."/>
            <person name="White C.S."/>
            <person name="Wright R."/>
            <person name="Park Y."/>
            <person name="Beeman R.W."/>
            <person name="Lord J."/>
            <person name="Oppert B."/>
            <person name="Lorenzen M."/>
            <person name="Brown S."/>
            <person name="Wang L."/>
            <person name="Savard J."/>
            <person name="Tautz D."/>
            <person name="Richards S."/>
            <person name="Weinstock G."/>
            <person name="Gibbs R.A."/>
            <person name="Liu Y."/>
            <person name="Worley K."/>
            <person name="Weinstock G."/>
            <person name="Elsik C.G."/>
            <person name="Reese J.T."/>
            <person name="Elhaik E."/>
            <person name="Landan G."/>
            <person name="Graur D."/>
            <person name="Arensburger P."/>
            <person name="Atkinson P."/>
            <person name="Beeman R.W."/>
            <person name="Beidler J."/>
            <person name="Brown S.J."/>
            <person name="Demuth J.P."/>
            <person name="Drury D.W."/>
            <person name="Du Y.Z."/>
            <person name="Fujiwara H."/>
            <person name="Lorenzen M."/>
            <person name="Maselli V."/>
            <person name="Osanai M."/>
            <person name="Park Y."/>
            <person name="Robertson H.M."/>
            <person name="Tu Z."/>
            <person name="Wang J.J."/>
            <person name="Wang S."/>
            <person name="Richards S."/>
            <person name="Song H."/>
            <person name="Zhang L."/>
            <person name="Sodergren E."/>
            <person name="Werner D."/>
            <person name="Stanke M."/>
            <person name="Morgenstern B."/>
            <person name="Solovyev V."/>
            <person name="Kosarev P."/>
            <person name="Brown G."/>
            <person name="Chen H.C."/>
            <person name="Ermolaeva O."/>
            <person name="Hlavina W."/>
            <person name="Kapustin Y."/>
            <person name="Kiryutin B."/>
            <person name="Kitts P."/>
            <person name="Maglott D."/>
            <person name="Pruitt K."/>
            <person name="Sapojnikov V."/>
            <person name="Souvorov A."/>
            <person name="Mackey A.J."/>
            <person name="Waterhouse R.M."/>
            <person name="Wyder S."/>
            <person name="Zdobnov E.M."/>
            <person name="Zdobnov E.M."/>
            <person name="Wyder S."/>
            <person name="Kriventseva E.V."/>
            <person name="Kadowaki T."/>
            <person name="Bork P."/>
            <person name="Aranda M."/>
            <person name="Bao R."/>
            <person name="Beermann A."/>
            <person name="Berns N."/>
            <person name="Bolognesi R."/>
            <person name="Bonneton F."/>
            <person name="Bopp D."/>
            <person name="Brown S.J."/>
            <person name="Bucher G."/>
            <person name="Butts T."/>
            <person name="Chaumot A."/>
            <person name="Denell R.E."/>
            <person name="Ferrier D.E."/>
            <person name="Friedrich M."/>
            <person name="Gordon C.M."/>
            <person name="Jindra M."/>
            <person name="Klingler M."/>
            <person name="Lan Q."/>
            <person name="Lattorff H.M."/>
            <person name="Laudet V."/>
            <person name="von Levetsow C."/>
            <person name="Liu Z."/>
            <person name="Lutz R."/>
            <person name="Lynch J.A."/>
            <person name="da Fonseca R.N."/>
            <person name="Posnien N."/>
            <person name="Reuter R."/>
            <person name="Roth S."/>
            <person name="Savard J."/>
            <person name="Schinko J.B."/>
            <person name="Schmitt C."/>
            <person name="Schoppmeier M."/>
            <person name="Schroder R."/>
            <person name="Shippy T.D."/>
            <person name="Simonnet F."/>
            <person name="Marques-Souza H."/>
            <person name="Tautz D."/>
            <person name="Tomoyasu Y."/>
            <person name="Trauner J."/>
            <person name="Van der Zee M."/>
            <person name="Vervoort M."/>
            <person name="Wittkopp N."/>
            <person name="Wimmer E.A."/>
            <person name="Yang X."/>
            <person name="Jones A.K."/>
            <person name="Sattelle D.B."/>
            <person name="Ebert P.R."/>
            <person name="Nelson D."/>
            <person name="Scott J.G."/>
            <person name="Beeman R.W."/>
            <person name="Muthukrishnan S."/>
            <person name="Kramer K.J."/>
            <person name="Arakane Y."/>
            <person name="Beeman R.W."/>
            <person name="Zhu Q."/>
            <person name="Hogenkamp D."/>
            <person name="Dixit R."/>
            <person name="Oppert B."/>
            <person name="Jiang H."/>
            <person name="Zou Z."/>
            <person name="Marshall J."/>
            <person name="Elpidina E."/>
            <person name="Vinokurov K."/>
            <person name="Oppert C."/>
            <person name="Zou Z."/>
            <person name="Evans J."/>
            <person name="Lu Z."/>
            <person name="Zhao P."/>
            <person name="Sumathipala N."/>
            <person name="Altincicek B."/>
            <person name="Vilcinskas A."/>
            <person name="Williams M."/>
            <person name="Hultmark D."/>
            <person name="Hetru C."/>
            <person name="Jiang H."/>
            <person name="Grimmelikhuijzen C.J."/>
            <person name="Hauser F."/>
            <person name="Cazzamali G."/>
            <person name="Williamson M."/>
            <person name="Park Y."/>
            <person name="Li B."/>
            <person name="Tanaka Y."/>
            <person name="Predel R."/>
            <person name="Neupert S."/>
            <person name="Schachtner J."/>
            <person name="Verleyen P."/>
            <person name="Raible F."/>
            <person name="Bork P."/>
            <person name="Friedrich M."/>
            <person name="Walden K.K."/>
            <person name="Robertson H.M."/>
            <person name="Angeli S."/>
            <person name="Foret S."/>
            <person name="Bucher G."/>
            <person name="Schuetz S."/>
            <person name="Maleszka R."/>
            <person name="Wimmer E.A."/>
            <person name="Beeman R.W."/>
            <person name="Lorenzen M."/>
            <person name="Tomoyasu Y."/>
            <person name="Miller S.C."/>
            <person name="Grossmann D."/>
            <person name="Bucher G."/>
        </authorList>
    </citation>
    <scope>NUCLEOTIDE SEQUENCE [LARGE SCALE GENOMIC DNA]</scope>
    <source>
        <strain evidence="2 3">Georgia GA2</strain>
    </source>
</reference>
<organism evidence="2 3">
    <name type="scientific">Tribolium castaneum</name>
    <name type="common">Red flour beetle</name>
    <dbReference type="NCBI Taxonomy" id="7070"/>
    <lineage>
        <taxon>Eukaryota</taxon>
        <taxon>Metazoa</taxon>
        <taxon>Ecdysozoa</taxon>
        <taxon>Arthropoda</taxon>
        <taxon>Hexapoda</taxon>
        <taxon>Insecta</taxon>
        <taxon>Pterygota</taxon>
        <taxon>Neoptera</taxon>
        <taxon>Endopterygota</taxon>
        <taxon>Coleoptera</taxon>
        <taxon>Polyphaga</taxon>
        <taxon>Cucujiformia</taxon>
        <taxon>Tenebrionidae</taxon>
        <taxon>Tenebrionidae incertae sedis</taxon>
        <taxon>Tribolium</taxon>
    </lineage>
</organism>
<keyword evidence="1" id="KW-0472">Membrane</keyword>
<evidence type="ECO:0000256" key="1">
    <source>
        <dbReference type="SAM" id="Phobius"/>
    </source>
</evidence>
<protein>
    <submittedName>
        <fullName evidence="2">Protein YIPF3-like Protein</fullName>
    </submittedName>
</protein>
<keyword evidence="1" id="KW-0812">Transmembrane</keyword>
<dbReference type="OMA" id="LHFAYMH"/>
<name>D6X1X9_TRICA</name>
<evidence type="ECO:0000313" key="3">
    <source>
        <dbReference type="Proteomes" id="UP000007266"/>
    </source>
</evidence>
<dbReference type="EMBL" id="KQ971371">
    <property type="protein sequence ID" value="EFA09950.1"/>
    <property type="molecule type" value="Genomic_DNA"/>
</dbReference>
<accession>D6X1X9</accession>
<dbReference type="AlphaFoldDB" id="D6X1X9"/>
<dbReference type="Proteomes" id="UP000007266">
    <property type="component" value="Linkage group 9"/>
</dbReference>
<dbReference type="HOGENOM" id="CLU_1172048_0_0_1"/>
<feature type="transmembrane region" description="Helical" evidence="1">
    <location>
        <begin position="55"/>
        <end position="73"/>
    </location>
</feature>
<evidence type="ECO:0000313" key="2">
    <source>
        <dbReference type="EMBL" id="EFA09950.1"/>
    </source>
</evidence>
<keyword evidence="3" id="KW-1185">Reference proteome</keyword>
<dbReference type="STRING" id="7070.D6X1X9"/>
<gene>
    <name evidence="2" type="primary">GLEAN_12103</name>
    <name evidence="2" type="ORF">TcasGA2_TC012103</name>
</gene>